<dbReference type="SMART" id="SM00594">
    <property type="entry name" value="UAS"/>
    <property type="match status" value="1"/>
</dbReference>
<dbReference type="Gene3D" id="3.10.20.90">
    <property type="entry name" value="Phosphatidylinositol 3-kinase Catalytic Subunit, Chain A, domain 1"/>
    <property type="match status" value="1"/>
</dbReference>
<protein>
    <submittedName>
        <fullName evidence="4">Ubx domain containing protein</fullName>
    </submittedName>
</protein>
<dbReference type="InterPro" id="IPR009060">
    <property type="entry name" value="UBA-like_sf"/>
</dbReference>
<evidence type="ECO:0000313" key="5">
    <source>
        <dbReference type="Proteomes" id="UP000249619"/>
    </source>
</evidence>
<feature type="compositionally biased region" description="Polar residues" evidence="2">
    <location>
        <begin position="335"/>
        <end position="351"/>
    </location>
</feature>
<evidence type="ECO:0000313" key="4">
    <source>
        <dbReference type="EMBL" id="RAR11393.1"/>
    </source>
</evidence>
<proteinExistence type="predicted"/>
<dbReference type="GO" id="GO:0005783">
    <property type="term" value="C:endoplasmic reticulum"/>
    <property type="evidence" value="ECO:0007669"/>
    <property type="project" value="TreeGrafter"/>
</dbReference>
<dbReference type="InterPro" id="IPR050730">
    <property type="entry name" value="UBX_domain-protein"/>
</dbReference>
<evidence type="ECO:0000256" key="1">
    <source>
        <dbReference type="ARBA" id="ARBA00023054"/>
    </source>
</evidence>
<dbReference type="OrthoDB" id="1026733at2759"/>
<dbReference type="SMART" id="SM00166">
    <property type="entry name" value="UBX"/>
    <property type="match status" value="1"/>
</dbReference>
<dbReference type="Gene3D" id="3.40.30.10">
    <property type="entry name" value="Glutaredoxin"/>
    <property type="match status" value="1"/>
</dbReference>
<gene>
    <name evidence="4" type="ORF">DDE83_004649</name>
</gene>
<reference evidence="5" key="1">
    <citation type="submission" date="2018-05" db="EMBL/GenBank/DDBJ databases">
        <title>Draft genome sequence of Stemphylium lycopersici strain CIDEFI 213.</title>
        <authorList>
            <person name="Medina R."/>
            <person name="Franco M.E.E."/>
            <person name="Lucentini C.G."/>
            <person name="Saparrat M.C.N."/>
            <person name="Balatti P.A."/>
        </authorList>
    </citation>
    <scope>NUCLEOTIDE SEQUENCE [LARGE SCALE GENOMIC DNA]</scope>
    <source>
        <strain evidence="5">CIDEFI 213</strain>
    </source>
</reference>
<dbReference type="Pfam" id="PF14555">
    <property type="entry name" value="UBA_4"/>
    <property type="match status" value="1"/>
</dbReference>
<dbReference type="SUPFAM" id="SSF46934">
    <property type="entry name" value="UBA-like"/>
    <property type="match status" value="1"/>
</dbReference>
<dbReference type="SUPFAM" id="SSF52833">
    <property type="entry name" value="Thioredoxin-like"/>
    <property type="match status" value="1"/>
</dbReference>
<dbReference type="InterPro" id="IPR001012">
    <property type="entry name" value="UBX_dom"/>
</dbReference>
<dbReference type="SUPFAM" id="SSF54236">
    <property type="entry name" value="Ubiquitin-like"/>
    <property type="match status" value="1"/>
</dbReference>
<dbReference type="Pfam" id="PF00789">
    <property type="entry name" value="UBX"/>
    <property type="match status" value="1"/>
</dbReference>
<dbReference type="PROSITE" id="PS50033">
    <property type="entry name" value="UBX"/>
    <property type="match status" value="1"/>
</dbReference>
<dbReference type="GO" id="GO:0043130">
    <property type="term" value="F:ubiquitin binding"/>
    <property type="evidence" value="ECO:0007669"/>
    <property type="project" value="TreeGrafter"/>
</dbReference>
<dbReference type="PANTHER" id="PTHR23322">
    <property type="entry name" value="FAS-ASSOCIATED PROTEIN"/>
    <property type="match status" value="1"/>
</dbReference>
<dbReference type="CDD" id="cd14273">
    <property type="entry name" value="UBA_TAP-C_like"/>
    <property type="match status" value="1"/>
</dbReference>
<dbReference type="InterPro" id="IPR029071">
    <property type="entry name" value="Ubiquitin-like_domsf"/>
</dbReference>
<feature type="compositionally biased region" description="Basic and acidic residues" evidence="2">
    <location>
        <begin position="355"/>
        <end position="379"/>
    </location>
</feature>
<dbReference type="CDD" id="cd01767">
    <property type="entry name" value="UBX"/>
    <property type="match status" value="1"/>
</dbReference>
<dbReference type="InterPro" id="IPR036249">
    <property type="entry name" value="Thioredoxin-like_sf"/>
</dbReference>
<name>A0A364N3X1_STELY</name>
<dbReference type="AlphaFoldDB" id="A0A364N3X1"/>
<feature type="domain" description="UBX" evidence="3">
    <location>
        <begin position="411"/>
        <end position="483"/>
    </location>
</feature>
<feature type="region of interest" description="Disordered" evidence="2">
    <location>
        <begin position="321"/>
        <end position="379"/>
    </location>
</feature>
<evidence type="ECO:0000256" key="2">
    <source>
        <dbReference type="SAM" id="MobiDB-lite"/>
    </source>
</evidence>
<feature type="region of interest" description="Disordered" evidence="2">
    <location>
        <begin position="58"/>
        <end position="78"/>
    </location>
</feature>
<keyword evidence="1" id="KW-0175">Coiled coil</keyword>
<accession>A0A364N3X1</accession>
<feature type="compositionally biased region" description="Acidic residues" evidence="2">
    <location>
        <begin position="510"/>
        <end position="526"/>
    </location>
</feature>
<evidence type="ECO:0000259" key="3">
    <source>
        <dbReference type="PROSITE" id="PS50033"/>
    </source>
</evidence>
<dbReference type="Gene3D" id="1.10.8.10">
    <property type="entry name" value="DNA helicase RuvA subunit, C-terminal domain"/>
    <property type="match status" value="1"/>
</dbReference>
<dbReference type="InterPro" id="IPR006577">
    <property type="entry name" value="UAS"/>
</dbReference>
<feature type="region of interest" description="Disordered" evidence="2">
    <location>
        <begin position="499"/>
        <end position="526"/>
    </location>
</feature>
<sequence length="526" mass="59287">MADNGVDIESLSPDQQAALQQYTAVTDQAVDAAIPILQRAQWNVNIAVTRFFDGEPTEDPVAAAAAQQPPPPQDTRRQETLLNGFGAPRSSISSGRRVRIEPAPRVVPQPESQVSTQVPLVLAIFFAPFSLVYSLFAKSFRLLGWIFPFLPRAWGRVTASNINTPASQRSASGRRPLNPRDTAARFIREFEEEYGSHNLPFFESGYAQAFDLAKKNLQFLMVVLVSPEHDETSSFIRDTLLAPEVVEFVRNPDNNIILWAGNVQDSEAYQVSSALSCTKFPFTGLIVHTPQVSSTAMGIATRVTGPTPPQQYIAKLRTAMQQHTEPLNRVRSQRAEQQATRNIREQQNSAYERSLAADREKARKKKEEAERKAQEEKEARERQQAIERYAQKLAQWRKWRAASIPPEPSAEVKDVVRISLRMPDAQRVVRKFAADAQIEELYAFVECYDILQQSAESGLEEKVEEPKDFEHEYQFQLVSPMPREVYNVKTGGSIKQRIGRSGNLIVERTDLEDEEEEQDGEAGDDE</sequence>
<keyword evidence="5" id="KW-1185">Reference proteome</keyword>
<dbReference type="STRING" id="183478.A0A364N3X1"/>
<dbReference type="EMBL" id="QGDH01000058">
    <property type="protein sequence ID" value="RAR11393.1"/>
    <property type="molecule type" value="Genomic_DNA"/>
</dbReference>
<comment type="caution">
    <text evidence="4">The sequence shown here is derived from an EMBL/GenBank/DDBJ whole genome shotgun (WGS) entry which is preliminary data.</text>
</comment>
<dbReference type="Proteomes" id="UP000249619">
    <property type="component" value="Unassembled WGS sequence"/>
</dbReference>
<organism evidence="4 5">
    <name type="scientific">Stemphylium lycopersici</name>
    <name type="common">Tomato gray leaf spot disease fungus</name>
    <name type="synonym">Thyrospora lycopersici</name>
    <dbReference type="NCBI Taxonomy" id="183478"/>
    <lineage>
        <taxon>Eukaryota</taxon>
        <taxon>Fungi</taxon>
        <taxon>Dikarya</taxon>
        <taxon>Ascomycota</taxon>
        <taxon>Pezizomycotina</taxon>
        <taxon>Dothideomycetes</taxon>
        <taxon>Pleosporomycetidae</taxon>
        <taxon>Pleosporales</taxon>
        <taxon>Pleosporineae</taxon>
        <taxon>Pleosporaceae</taxon>
        <taxon>Stemphylium</taxon>
    </lineage>
</organism>
<dbReference type="PANTHER" id="PTHR23322:SF1">
    <property type="entry name" value="FAS-ASSOCIATED FACTOR 2"/>
    <property type="match status" value="1"/>
</dbReference>
<dbReference type="GO" id="GO:0036503">
    <property type="term" value="P:ERAD pathway"/>
    <property type="evidence" value="ECO:0007669"/>
    <property type="project" value="TreeGrafter"/>
</dbReference>